<name>A0A212JPB9_9DELT</name>
<dbReference type="PRINTS" id="PR00778">
    <property type="entry name" value="HTHARSR"/>
</dbReference>
<evidence type="ECO:0000256" key="1">
    <source>
        <dbReference type="ARBA" id="ARBA00023015"/>
    </source>
</evidence>
<dbReference type="GO" id="GO:0003677">
    <property type="term" value="F:DNA binding"/>
    <property type="evidence" value="ECO:0007669"/>
    <property type="project" value="UniProtKB-KW"/>
</dbReference>
<evidence type="ECO:0000256" key="2">
    <source>
        <dbReference type="ARBA" id="ARBA00023125"/>
    </source>
</evidence>
<keyword evidence="1" id="KW-0805">Transcription regulation</keyword>
<dbReference type="NCBIfam" id="NF033788">
    <property type="entry name" value="HTH_metalloreg"/>
    <property type="match status" value="1"/>
</dbReference>
<sequence>MKREYIAELPEGMLPTAAIFSALGDPVRQRILMLFEPGEALSIKDIAELFALSRTAVVHHLIVLERAGILAQRRAGKATLYSLRPEVVLEAVTAVRDYILEEFPGAAGGK</sequence>
<feature type="domain" description="HTH arsR-type" evidence="4">
    <location>
        <begin position="6"/>
        <end position="103"/>
    </location>
</feature>
<keyword evidence="3" id="KW-0804">Transcription</keyword>
<dbReference type="SMART" id="SM00418">
    <property type="entry name" value="HTH_ARSR"/>
    <property type="match status" value="1"/>
</dbReference>
<dbReference type="Pfam" id="PF12840">
    <property type="entry name" value="HTH_20"/>
    <property type="match status" value="1"/>
</dbReference>
<dbReference type="PANTHER" id="PTHR43132">
    <property type="entry name" value="ARSENICAL RESISTANCE OPERON REPRESSOR ARSR-RELATED"/>
    <property type="match status" value="1"/>
</dbReference>
<accession>A0A212JPB9</accession>
<reference evidence="5" key="1">
    <citation type="submission" date="2016-04" db="EMBL/GenBank/DDBJ databases">
        <authorList>
            <person name="Evans L.H."/>
            <person name="Alamgir A."/>
            <person name="Owens N."/>
            <person name="Weber N.D."/>
            <person name="Virtaneva K."/>
            <person name="Barbian K."/>
            <person name="Babar A."/>
            <person name="Rosenke K."/>
        </authorList>
    </citation>
    <scope>NUCLEOTIDE SEQUENCE</scope>
    <source>
        <strain evidence="5">86</strain>
    </source>
</reference>
<evidence type="ECO:0000313" key="5">
    <source>
        <dbReference type="EMBL" id="SBW01240.1"/>
    </source>
</evidence>
<evidence type="ECO:0000256" key="3">
    <source>
        <dbReference type="ARBA" id="ARBA00023163"/>
    </source>
</evidence>
<dbReference type="CDD" id="cd00090">
    <property type="entry name" value="HTH_ARSR"/>
    <property type="match status" value="1"/>
</dbReference>
<dbReference type="InterPro" id="IPR036388">
    <property type="entry name" value="WH-like_DNA-bd_sf"/>
</dbReference>
<evidence type="ECO:0000259" key="4">
    <source>
        <dbReference type="PROSITE" id="PS50987"/>
    </source>
</evidence>
<gene>
    <name evidence="5" type="ORF">KL86DPRO_11923</name>
</gene>
<dbReference type="InterPro" id="IPR036390">
    <property type="entry name" value="WH_DNA-bd_sf"/>
</dbReference>
<protein>
    <submittedName>
        <fullName evidence="5">Toxin-antitoxin system, antitoxin component, ArsR family</fullName>
    </submittedName>
</protein>
<dbReference type="PROSITE" id="PS50987">
    <property type="entry name" value="HTH_ARSR_2"/>
    <property type="match status" value="1"/>
</dbReference>
<dbReference type="Gene3D" id="1.10.10.10">
    <property type="entry name" value="Winged helix-like DNA-binding domain superfamily/Winged helix DNA-binding domain"/>
    <property type="match status" value="1"/>
</dbReference>
<dbReference type="GO" id="GO:0003700">
    <property type="term" value="F:DNA-binding transcription factor activity"/>
    <property type="evidence" value="ECO:0007669"/>
    <property type="project" value="InterPro"/>
</dbReference>
<dbReference type="SUPFAM" id="SSF46785">
    <property type="entry name" value="Winged helix' DNA-binding domain"/>
    <property type="match status" value="1"/>
</dbReference>
<dbReference type="InterPro" id="IPR001845">
    <property type="entry name" value="HTH_ArsR_DNA-bd_dom"/>
</dbReference>
<dbReference type="InterPro" id="IPR011991">
    <property type="entry name" value="ArsR-like_HTH"/>
</dbReference>
<dbReference type="EMBL" id="FLUQ01000001">
    <property type="protein sequence ID" value="SBW01240.1"/>
    <property type="molecule type" value="Genomic_DNA"/>
</dbReference>
<dbReference type="PANTHER" id="PTHR43132:SF2">
    <property type="entry name" value="ARSENICAL RESISTANCE OPERON REPRESSOR ARSR-RELATED"/>
    <property type="match status" value="1"/>
</dbReference>
<organism evidence="5">
    <name type="scientific">uncultured delta proteobacterium</name>
    <dbReference type="NCBI Taxonomy" id="34034"/>
    <lineage>
        <taxon>Bacteria</taxon>
        <taxon>Deltaproteobacteria</taxon>
        <taxon>environmental samples</taxon>
    </lineage>
</organism>
<proteinExistence type="predicted"/>
<dbReference type="InterPro" id="IPR051011">
    <property type="entry name" value="Metal_resp_trans_reg"/>
</dbReference>
<dbReference type="AlphaFoldDB" id="A0A212JPB9"/>
<keyword evidence="2" id="KW-0238">DNA-binding</keyword>